<reference evidence="2" key="1">
    <citation type="submission" date="2021-01" db="EMBL/GenBank/DDBJ databases">
        <title>Whole genome shotgun sequence of Cellulomonas pakistanensis NBRC 110800.</title>
        <authorList>
            <person name="Komaki H."/>
            <person name="Tamura T."/>
        </authorList>
    </citation>
    <scope>NUCLEOTIDE SEQUENCE</scope>
    <source>
        <strain evidence="2">NBRC 110800</strain>
    </source>
</reference>
<dbReference type="AlphaFoldDB" id="A0A919U4N9"/>
<dbReference type="SUPFAM" id="SSF56112">
    <property type="entry name" value="Protein kinase-like (PK-like)"/>
    <property type="match status" value="1"/>
</dbReference>
<accession>A0A919U4N9</accession>
<dbReference type="Pfam" id="PF01636">
    <property type="entry name" value="APH"/>
    <property type="match status" value="1"/>
</dbReference>
<dbReference type="EMBL" id="BONO01000003">
    <property type="protein sequence ID" value="GIG35259.1"/>
    <property type="molecule type" value="Genomic_DNA"/>
</dbReference>
<dbReference type="InterPro" id="IPR051678">
    <property type="entry name" value="AGP_Transferase"/>
</dbReference>
<evidence type="ECO:0000313" key="3">
    <source>
        <dbReference type="Proteomes" id="UP000642125"/>
    </source>
</evidence>
<evidence type="ECO:0000313" key="2">
    <source>
        <dbReference type="EMBL" id="GIG35259.1"/>
    </source>
</evidence>
<dbReference type="InterPro" id="IPR011009">
    <property type="entry name" value="Kinase-like_dom_sf"/>
</dbReference>
<dbReference type="PANTHER" id="PTHR21310">
    <property type="entry name" value="AMINOGLYCOSIDE PHOSPHOTRANSFERASE-RELATED-RELATED"/>
    <property type="match status" value="1"/>
</dbReference>
<proteinExistence type="predicted"/>
<gene>
    <name evidence="2" type="ORF">Cpa01nite_06400</name>
</gene>
<protein>
    <recommendedName>
        <fullName evidence="1">Aminoglycoside phosphotransferase domain-containing protein</fullName>
    </recommendedName>
</protein>
<comment type="caution">
    <text evidence="2">The sequence shown here is derived from an EMBL/GenBank/DDBJ whole genome shotgun (WGS) entry which is preliminary data.</text>
</comment>
<sequence>MDDLLAAVLGPGARTAGALPGDGGATVRAGTGPAGERLVVKSAPVGVAPDLLRAAHAQEAAREAGVPVPRTVAARVVGGTQVHVTEHVAGRPWAEVHPRVGDHEQRAVLAELTDVLARLRRVAQPGFGDLGAPPAPEHDALPARTRRRVPAGWRRDAAERALDRHGALLDGRGGAVLVHGDLHHANVLVRPGSAGWRLAAVLDWDSAWAGPADADAARAALWDGMPGSPADADADDRAALQQLLWCLEYADDGPRHRADTARLAARLGVPV</sequence>
<evidence type="ECO:0000259" key="1">
    <source>
        <dbReference type="Pfam" id="PF01636"/>
    </source>
</evidence>
<dbReference type="Proteomes" id="UP000642125">
    <property type="component" value="Unassembled WGS sequence"/>
</dbReference>
<dbReference type="Gene3D" id="3.90.1200.10">
    <property type="match status" value="1"/>
</dbReference>
<organism evidence="2 3">
    <name type="scientific">Cellulomonas pakistanensis</name>
    <dbReference type="NCBI Taxonomy" id="992287"/>
    <lineage>
        <taxon>Bacteria</taxon>
        <taxon>Bacillati</taxon>
        <taxon>Actinomycetota</taxon>
        <taxon>Actinomycetes</taxon>
        <taxon>Micrococcales</taxon>
        <taxon>Cellulomonadaceae</taxon>
        <taxon>Cellulomonas</taxon>
    </lineage>
</organism>
<dbReference type="RefSeq" id="WP_203667314.1">
    <property type="nucleotide sequence ID" value="NZ_BONO01000003.1"/>
</dbReference>
<dbReference type="PANTHER" id="PTHR21310:SF15">
    <property type="entry name" value="AMINOGLYCOSIDE PHOSPHOTRANSFERASE DOMAIN-CONTAINING PROTEIN"/>
    <property type="match status" value="1"/>
</dbReference>
<dbReference type="InterPro" id="IPR002575">
    <property type="entry name" value="Aminoglycoside_PTrfase"/>
</dbReference>
<keyword evidence="3" id="KW-1185">Reference proteome</keyword>
<feature type="domain" description="Aminoglycoside phosphotransferase" evidence="1">
    <location>
        <begin position="26"/>
        <end position="240"/>
    </location>
</feature>
<name>A0A919U4N9_9CELL</name>